<sequence length="354" mass="38942">MLKRVDNLTAHLNTVVDCLRKGIPVALLLVVESDGSAPGRIGFKMAVAADGRLAGTIGGGIVEHKFVELAREKLNSGDPAPLLRRQVHDHGAKTDRSGMICGGTQTIALYPCRKTDLPVIERLTESPENHGSGILRLSPSGLSFLPGRRNSENHRFRLEAEDEWLYEENIGFLHTAYIIGGGHVGQALSRVLAMLDFHVVILDERPDVGASIDNTHAGEKITVSYREIRQYIPDGDRNYVIIMTPNHKADKRVLEQLLDKKIRYLGMMGSARKVNEIFGQLRDEGAPPERLQHVHAPIGLPIGSHTPSEIAVSIAAEMISLKNRKYSGHLNQDKKSSSLSCIPDLLCSWTALPR</sequence>
<evidence type="ECO:0000259" key="2">
    <source>
        <dbReference type="Pfam" id="PF13478"/>
    </source>
</evidence>
<dbReference type="EMBL" id="CAADFL010000528">
    <property type="protein sequence ID" value="VFK18148.1"/>
    <property type="molecule type" value="Genomic_DNA"/>
</dbReference>
<accession>A0A450TI66</accession>
<feature type="domain" description="XdhC- CoxI" evidence="1">
    <location>
        <begin position="18"/>
        <end position="83"/>
    </location>
</feature>
<gene>
    <name evidence="4" type="ORF">BECKFM1743A_GA0114220_105792</name>
    <name evidence="5" type="ORF">BECKFM1743B_GA0114221_105283</name>
    <name evidence="3" type="ORF">BECKFM1743C_GA0114222_104393</name>
</gene>
<dbReference type="Gene3D" id="3.40.50.720">
    <property type="entry name" value="NAD(P)-binding Rossmann-like Domain"/>
    <property type="match status" value="1"/>
</dbReference>
<dbReference type="AlphaFoldDB" id="A0A450TI66"/>
<evidence type="ECO:0000313" key="4">
    <source>
        <dbReference type="EMBL" id="VFJ71200.1"/>
    </source>
</evidence>
<evidence type="ECO:0000313" key="3">
    <source>
        <dbReference type="EMBL" id="VFJ66891.1"/>
    </source>
</evidence>
<dbReference type="InterPro" id="IPR036291">
    <property type="entry name" value="NAD(P)-bd_dom_sf"/>
</dbReference>
<evidence type="ECO:0000313" key="5">
    <source>
        <dbReference type="EMBL" id="VFK18148.1"/>
    </source>
</evidence>
<dbReference type="InterPro" id="IPR027051">
    <property type="entry name" value="XdhC_Rossmann_dom"/>
</dbReference>
<dbReference type="EMBL" id="CAADFA010000439">
    <property type="protein sequence ID" value="VFJ66891.1"/>
    <property type="molecule type" value="Genomic_DNA"/>
</dbReference>
<dbReference type="PANTHER" id="PTHR30388">
    <property type="entry name" value="ALDEHYDE OXIDOREDUCTASE MOLYBDENUM COFACTOR ASSEMBLY PROTEIN"/>
    <property type="match status" value="1"/>
</dbReference>
<proteinExistence type="predicted"/>
<dbReference type="InterPro" id="IPR003777">
    <property type="entry name" value="XdhC_CoxI"/>
</dbReference>
<dbReference type="EMBL" id="CAADEZ010000579">
    <property type="protein sequence ID" value="VFJ71200.1"/>
    <property type="molecule type" value="Genomic_DNA"/>
</dbReference>
<dbReference type="SUPFAM" id="SSF51735">
    <property type="entry name" value="NAD(P)-binding Rossmann-fold domains"/>
    <property type="match status" value="1"/>
</dbReference>
<feature type="domain" description="XdhC Rossmann" evidence="2">
    <location>
        <begin position="177"/>
        <end position="318"/>
    </location>
</feature>
<organism evidence="3">
    <name type="scientific">Candidatus Kentrum sp. FM</name>
    <dbReference type="NCBI Taxonomy" id="2126340"/>
    <lineage>
        <taxon>Bacteria</taxon>
        <taxon>Pseudomonadati</taxon>
        <taxon>Pseudomonadota</taxon>
        <taxon>Gammaproteobacteria</taxon>
        <taxon>Candidatus Kentrum</taxon>
    </lineage>
</organism>
<name>A0A450TI66_9GAMM</name>
<dbReference type="Pfam" id="PF02625">
    <property type="entry name" value="XdhC_CoxI"/>
    <property type="match status" value="1"/>
</dbReference>
<dbReference type="Pfam" id="PF13478">
    <property type="entry name" value="XdhC_C"/>
    <property type="match status" value="1"/>
</dbReference>
<protein>
    <submittedName>
        <fullName evidence="3">Xanthine dehydrogenase accessory factor</fullName>
    </submittedName>
</protein>
<dbReference type="InterPro" id="IPR052698">
    <property type="entry name" value="MoCofactor_Util/Proc"/>
</dbReference>
<dbReference type="PANTHER" id="PTHR30388:SF6">
    <property type="entry name" value="XANTHINE DEHYDROGENASE SUBUNIT A-RELATED"/>
    <property type="match status" value="1"/>
</dbReference>
<evidence type="ECO:0000259" key="1">
    <source>
        <dbReference type="Pfam" id="PF02625"/>
    </source>
</evidence>
<reference evidence="3" key="1">
    <citation type="submission" date="2019-02" db="EMBL/GenBank/DDBJ databases">
        <authorList>
            <person name="Gruber-Vodicka R. H."/>
            <person name="Seah K. B. B."/>
        </authorList>
    </citation>
    <scope>NUCLEOTIDE SEQUENCE</scope>
    <source>
        <strain evidence="4">BECK_BZ163</strain>
        <strain evidence="5">BECK_BZ164</strain>
        <strain evidence="3">BECK_BZ165</strain>
    </source>
</reference>